<proteinExistence type="predicted"/>
<accession>A0A6L2J9Q5</accession>
<dbReference type="EMBL" id="BKCJ010000463">
    <property type="protein sequence ID" value="GEU33430.1"/>
    <property type="molecule type" value="Genomic_DNA"/>
</dbReference>
<reference evidence="1" key="1">
    <citation type="journal article" date="2019" name="Sci. Rep.">
        <title>Draft genome of Tanacetum cinerariifolium, the natural source of mosquito coil.</title>
        <authorList>
            <person name="Yamashiro T."/>
            <person name="Shiraishi A."/>
            <person name="Satake H."/>
            <person name="Nakayama K."/>
        </authorList>
    </citation>
    <scope>NUCLEOTIDE SEQUENCE</scope>
</reference>
<protein>
    <submittedName>
        <fullName evidence="1">Uncharacterized protein</fullName>
    </submittedName>
</protein>
<sequence length="248" mass="27824">MICPLIDWLDPKASKQRHRDCLQVAGRAGFSLGVAAWQRLGWDDLGNQGQDLSPEKSINGVVGGMRPDLMCLGHLLKKCLYIMLAKDEGYLVRKVWWFGGRSKVMSDVGEHIVDPISKHVDFMSNGGGCSNLGGGYETQGGGEGFEGPNDQLSMDRTSNDDELVRVMSRNVMKFEVEGDDYIMEVIKCFTWRFLDYMEVMIYLKNFKIDGSSLLWDEEEGEEDEGGATLFPLSLIVILEIFKGFITRS</sequence>
<organism evidence="1">
    <name type="scientific">Tanacetum cinerariifolium</name>
    <name type="common">Dalmatian daisy</name>
    <name type="synonym">Chrysanthemum cinerariifolium</name>
    <dbReference type="NCBI Taxonomy" id="118510"/>
    <lineage>
        <taxon>Eukaryota</taxon>
        <taxon>Viridiplantae</taxon>
        <taxon>Streptophyta</taxon>
        <taxon>Embryophyta</taxon>
        <taxon>Tracheophyta</taxon>
        <taxon>Spermatophyta</taxon>
        <taxon>Magnoliopsida</taxon>
        <taxon>eudicotyledons</taxon>
        <taxon>Gunneridae</taxon>
        <taxon>Pentapetalae</taxon>
        <taxon>asterids</taxon>
        <taxon>campanulids</taxon>
        <taxon>Asterales</taxon>
        <taxon>Asteraceae</taxon>
        <taxon>Asteroideae</taxon>
        <taxon>Anthemideae</taxon>
        <taxon>Anthemidinae</taxon>
        <taxon>Tanacetum</taxon>
    </lineage>
</organism>
<comment type="caution">
    <text evidence="1">The sequence shown here is derived from an EMBL/GenBank/DDBJ whole genome shotgun (WGS) entry which is preliminary data.</text>
</comment>
<dbReference type="AlphaFoldDB" id="A0A6L2J9Q5"/>
<evidence type="ECO:0000313" key="1">
    <source>
        <dbReference type="EMBL" id="GEU33430.1"/>
    </source>
</evidence>
<name>A0A6L2J9Q5_TANCI</name>
<gene>
    <name evidence="1" type="ORF">Tci_005408</name>
</gene>